<evidence type="ECO:0000256" key="1">
    <source>
        <dbReference type="SAM" id="MobiDB-lite"/>
    </source>
</evidence>
<protein>
    <submittedName>
        <fullName evidence="2">Uncharacterized protein</fullName>
    </submittedName>
</protein>
<dbReference type="EMBL" id="KV878582">
    <property type="protein sequence ID" value="OJJ65180.1"/>
    <property type="molecule type" value="Genomic_DNA"/>
</dbReference>
<dbReference type="Proteomes" id="UP000184356">
    <property type="component" value="Unassembled WGS sequence"/>
</dbReference>
<dbReference type="OrthoDB" id="10329923at2759"/>
<feature type="region of interest" description="Disordered" evidence="1">
    <location>
        <begin position="1"/>
        <end position="128"/>
    </location>
</feature>
<dbReference type="VEuPathDB" id="FungiDB:ASPSYDRAFT_27129"/>
<name>A0A1L9U0F7_9EURO</name>
<accession>A0A1L9U0F7</accession>
<gene>
    <name evidence="2" type="ORF">ASPSYDRAFT_27129</name>
</gene>
<feature type="compositionally biased region" description="Polar residues" evidence="1">
    <location>
        <begin position="54"/>
        <end position="70"/>
    </location>
</feature>
<dbReference type="RefSeq" id="XP_040708986.1">
    <property type="nucleotide sequence ID" value="XM_040844361.1"/>
</dbReference>
<sequence>MAHRNQQTPFSSFKSSAQKQIAGGEGPNAPRQGNGQYHGTGNYRRQGPGPRCNRGTNKWNASAGPRQTPTWRGARGQYAYPPPEYSPKGSLISGPGQGQNNPNSSKTRNKKGVTPRNNPVPIAPRGLDFDNDSTMSGVPFIYTKKQWRRIQYMRHLRETNQLHKLHYELGHIDSEIMAMDVDAPAAPAAPVFEAPIDRYSDIDMLDVPDNF</sequence>
<organism evidence="2 3">
    <name type="scientific">Aspergillus sydowii CBS 593.65</name>
    <dbReference type="NCBI Taxonomy" id="1036612"/>
    <lineage>
        <taxon>Eukaryota</taxon>
        <taxon>Fungi</taxon>
        <taxon>Dikarya</taxon>
        <taxon>Ascomycota</taxon>
        <taxon>Pezizomycotina</taxon>
        <taxon>Eurotiomycetes</taxon>
        <taxon>Eurotiomycetidae</taxon>
        <taxon>Eurotiales</taxon>
        <taxon>Aspergillaceae</taxon>
        <taxon>Aspergillus</taxon>
        <taxon>Aspergillus subgen. Nidulantes</taxon>
    </lineage>
</organism>
<keyword evidence="3" id="KW-1185">Reference proteome</keyword>
<reference evidence="3" key="1">
    <citation type="journal article" date="2017" name="Genome Biol.">
        <title>Comparative genomics reveals high biological diversity and specific adaptations in the industrially and medically important fungal genus Aspergillus.</title>
        <authorList>
            <person name="de Vries R.P."/>
            <person name="Riley R."/>
            <person name="Wiebenga A."/>
            <person name="Aguilar-Osorio G."/>
            <person name="Amillis S."/>
            <person name="Uchima C.A."/>
            <person name="Anderluh G."/>
            <person name="Asadollahi M."/>
            <person name="Askin M."/>
            <person name="Barry K."/>
            <person name="Battaglia E."/>
            <person name="Bayram O."/>
            <person name="Benocci T."/>
            <person name="Braus-Stromeyer S.A."/>
            <person name="Caldana C."/>
            <person name="Canovas D."/>
            <person name="Cerqueira G.C."/>
            <person name="Chen F."/>
            <person name="Chen W."/>
            <person name="Choi C."/>
            <person name="Clum A."/>
            <person name="Dos Santos R.A."/>
            <person name="Damasio A.R."/>
            <person name="Diallinas G."/>
            <person name="Emri T."/>
            <person name="Fekete E."/>
            <person name="Flipphi M."/>
            <person name="Freyberg S."/>
            <person name="Gallo A."/>
            <person name="Gournas C."/>
            <person name="Habgood R."/>
            <person name="Hainaut M."/>
            <person name="Harispe M.L."/>
            <person name="Henrissat B."/>
            <person name="Hilden K.S."/>
            <person name="Hope R."/>
            <person name="Hossain A."/>
            <person name="Karabika E."/>
            <person name="Karaffa L."/>
            <person name="Karanyi Z."/>
            <person name="Krasevec N."/>
            <person name="Kuo A."/>
            <person name="Kusch H."/>
            <person name="LaButti K."/>
            <person name="Lagendijk E.L."/>
            <person name="Lapidus A."/>
            <person name="Levasseur A."/>
            <person name="Lindquist E."/>
            <person name="Lipzen A."/>
            <person name="Logrieco A.F."/>
            <person name="MacCabe A."/>
            <person name="Maekelae M.R."/>
            <person name="Malavazi I."/>
            <person name="Melin P."/>
            <person name="Meyer V."/>
            <person name="Mielnichuk N."/>
            <person name="Miskei M."/>
            <person name="Molnar A.P."/>
            <person name="Mule G."/>
            <person name="Ngan C.Y."/>
            <person name="Orejas M."/>
            <person name="Orosz E."/>
            <person name="Ouedraogo J.P."/>
            <person name="Overkamp K.M."/>
            <person name="Park H.-S."/>
            <person name="Perrone G."/>
            <person name="Piumi F."/>
            <person name="Punt P.J."/>
            <person name="Ram A.F."/>
            <person name="Ramon A."/>
            <person name="Rauscher S."/>
            <person name="Record E."/>
            <person name="Riano-Pachon D.M."/>
            <person name="Robert V."/>
            <person name="Roehrig J."/>
            <person name="Ruller R."/>
            <person name="Salamov A."/>
            <person name="Salih N.S."/>
            <person name="Samson R.A."/>
            <person name="Sandor E."/>
            <person name="Sanguinetti M."/>
            <person name="Schuetze T."/>
            <person name="Sepcic K."/>
            <person name="Shelest E."/>
            <person name="Sherlock G."/>
            <person name="Sophianopoulou V."/>
            <person name="Squina F.M."/>
            <person name="Sun H."/>
            <person name="Susca A."/>
            <person name="Todd R.B."/>
            <person name="Tsang A."/>
            <person name="Unkles S.E."/>
            <person name="van de Wiele N."/>
            <person name="van Rossen-Uffink D."/>
            <person name="Oliveira J.V."/>
            <person name="Vesth T.C."/>
            <person name="Visser J."/>
            <person name="Yu J.-H."/>
            <person name="Zhou M."/>
            <person name="Andersen M.R."/>
            <person name="Archer D.B."/>
            <person name="Baker S.E."/>
            <person name="Benoit I."/>
            <person name="Brakhage A.A."/>
            <person name="Braus G.H."/>
            <person name="Fischer R."/>
            <person name="Frisvad J.C."/>
            <person name="Goldman G.H."/>
            <person name="Houbraken J."/>
            <person name="Oakley B."/>
            <person name="Pocsi I."/>
            <person name="Scazzocchio C."/>
            <person name="Seiboth B."/>
            <person name="vanKuyk P.A."/>
            <person name="Wortman J."/>
            <person name="Dyer P.S."/>
            <person name="Grigoriev I.V."/>
        </authorList>
    </citation>
    <scope>NUCLEOTIDE SEQUENCE [LARGE SCALE GENOMIC DNA]</scope>
    <source>
        <strain evidence="3">CBS 593.65</strain>
    </source>
</reference>
<dbReference type="AlphaFoldDB" id="A0A1L9U0F7"/>
<dbReference type="GeneID" id="63760434"/>
<proteinExistence type="predicted"/>
<feature type="compositionally biased region" description="Polar residues" evidence="1">
    <location>
        <begin position="1"/>
        <end position="19"/>
    </location>
</feature>
<evidence type="ECO:0000313" key="3">
    <source>
        <dbReference type="Proteomes" id="UP000184356"/>
    </source>
</evidence>
<evidence type="ECO:0000313" key="2">
    <source>
        <dbReference type="EMBL" id="OJJ65180.1"/>
    </source>
</evidence>